<reference evidence="10" key="1">
    <citation type="submission" date="2017-02" db="EMBL/GenBank/DDBJ databases">
        <authorList>
            <person name="Varghese N."/>
            <person name="Submissions S."/>
        </authorList>
    </citation>
    <scope>NUCLEOTIDE SEQUENCE [LARGE SCALE GENOMIC DNA]</scope>
    <source>
        <strain evidence="10">ATCC 700200</strain>
    </source>
</reference>
<dbReference type="InterPro" id="IPR003004">
    <property type="entry name" value="GspF/PilC"/>
</dbReference>
<feature type="domain" description="Type II secretion system protein GspF" evidence="8">
    <location>
        <begin position="75"/>
        <end position="198"/>
    </location>
</feature>
<dbReference type="RefSeq" id="WP_078814390.1">
    <property type="nucleotide sequence ID" value="NZ_FUYE01000010.1"/>
</dbReference>
<dbReference type="EMBL" id="FUYE01000010">
    <property type="protein sequence ID" value="SKB00702.1"/>
    <property type="molecule type" value="Genomic_DNA"/>
</dbReference>
<comment type="subcellular location">
    <subcellularLocation>
        <location evidence="1">Cell membrane</location>
        <topology evidence="1">Multi-pass membrane protein</topology>
    </subcellularLocation>
</comment>
<evidence type="ECO:0000256" key="2">
    <source>
        <dbReference type="ARBA" id="ARBA00005745"/>
    </source>
</evidence>
<feature type="transmembrane region" description="Helical" evidence="7">
    <location>
        <begin position="227"/>
        <end position="247"/>
    </location>
</feature>
<accession>A0A1T4YFT8</accession>
<dbReference type="PANTHER" id="PTHR30012:SF0">
    <property type="entry name" value="TYPE II SECRETION SYSTEM PROTEIN F-RELATED"/>
    <property type="match status" value="1"/>
</dbReference>
<evidence type="ECO:0000256" key="5">
    <source>
        <dbReference type="ARBA" id="ARBA00022989"/>
    </source>
</evidence>
<dbReference type="OrthoDB" id="9805682at2"/>
<evidence type="ECO:0000256" key="3">
    <source>
        <dbReference type="ARBA" id="ARBA00022475"/>
    </source>
</evidence>
<dbReference type="PANTHER" id="PTHR30012">
    <property type="entry name" value="GENERAL SECRETION PATHWAY PROTEIN"/>
    <property type="match status" value="1"/>
</dbReference>
<keyword evidence="6 7" id="KW-0472">Membrane</keyword>
<keyword evidence="10" id="KW-1185">Reference proteome</keyword>
<dbReference type="GO" id="GO:0005886">
    <property type="term" value="C:plasma membrane"/>
    <property type="evidence" value="ECO:0007669"/>
    <property type="project" value="UniProtKB-SubCell"/>
</dbReference>
<proteinExistence type="inferred from homology"/>
<evidence type="ECO:0000256" key="7">
    <source>
        <dbReference type="SAM" id="Phobius"/>
    </source>
</evidence>
<evidence type="ECO:0000313" key="10">
    <source>
        <dbReference type="Proteomes" id="UP000190774"/>
    </source>
</evidence>
<dbReference type="STRING" id="48467.SAMN02745166_03211"/>
<feature type="transmembrane region" description="Helical" evidence="7">
    <location>
        <begin position="171"/>
        <end position="197"/>
    </location>
</feature>
<protein>
    <submittedName>
        <fullName evidence="9">General secretion pathway protein F</fullName>
    </submittedName>
</protein>
<dbReference type="Gene3D" id="1.20.81.30">
    <property type="entry name" value="Type II secretion system (T2SS), domain F"/>
    <property type="match status" value="2"/>
</dbReference>
<dbReference type="AlphaFoldDB" id="A0A1T4YFT8"/>
<keyword evidence="4 7" id="KW-0812">Transmembrane</keyword>
<evidence type="ECO:0000256" key="1">
    <source>
        <dbReference type="ARBA" id="ARBA00004651"/>
    </source>
</evidence>
<sequence length="410" mass="44704">MPTFAYSAHGPSGVITGELTAVDRTEAMNLLSKKRLQPFRLEQAGGVETRATPRSAAPVFTAGPIRLKLSQVVLFTEELSDLLGAGIQLEPALATMERRRELSSVKTLATALRSKVRDGMPFSKAIAATSPSFGNLFCALAAAGEASGSLPAILRRQVEYLRSLAALRSKVAFALIYPAFLVVAAVSVTLLFVVYLIPKLTELLDSTGGSLPLGAQIILSFSEFIKATWWMILLGAMAVFVLIKAWLRRPESQIPWARFLLRLPLFGNILKARFYVQFLETMANLLGNGLPMVQAMQLTHQAIENPHYQREFEGVMRHVGEGVSLSRALDRSNIFPALLLDMVNVGEQTGDLSSAMGKAAERFDRELGQKVEKLSALVQPLIVCLMAGMVGIMAYLMITTIFQTISGMSQ</sequence>
<comment type="similarity">
    <text evidence="2">Belongs to the GSP F family.</text>
</comment>
<name>A0A1T4YFT8_9BACT</name>
<keyword evidence="5 7" id="KW-1133">Transmembrane helix</keyword>
<keyword evidence="3" id="KW-1003">Cell membrane</keyword>
<dbReference type="PRINTS" id="PR00812">
    <property type="entry name" value="BCTERIALGSPF"/>
</dbReference>
<evidence type="ECO:0000256" key="4">
    <source>
        <dbReference type="ARBA" id="ARBA00022692"/>
    </source>
</evidence>
<organism evidence="9 10">
    <name type="scientific">Prosthecobacter debontii</name>
    <dbReference type="NCBI Taxonomy" id="48467"/>
    <lineage>
        <taxon>Bacteria</taxon>
        <taxon>Pseudomonadati</taxon>
        <taxon>Verrucomicrobiota</taxon>
        <taxon>Verrucomicrobiia</taxon>
        <taxon>Verrucomicrobiales</taxon>
        <taxon>Verrucomicrobiaceae</taxon>
        <taxon>Prosthecobacter</taxon>
    </lineage>
</organism>
<feature type="transmembrane region" description="Helical" evidence="7">
    <location>
        <begin position="377"/>
        <end position="398"/>
    </location>
</feature>
<dbReference type="InterPro" id="IPR018076">
    <property type="entry name" value="T2SS_GspF_dom"/>
</dbReference>
<dbReference type="GO" id="GO:0015628">
    <property type="term" value="P:protein secretion by the type II secretion system"/>
    <property type="evidence" value="ECO:0007669"/>
    <property type="project" value="TreeGrafter"/>
</dbReference>
<dbReference type="Proteomes" id="UP000190774">
    <property type="component" value="Unassembled WGS sequence"/>
</dbReference>
<evidence type="ECO:0000256" key="6">
    <source>
        <dbReference type="ARBA" id="ARBA00023136"/>
    </source>
</evidence>
<gene>
    <name evidence="9" type="ORF">SAMN02745166_03211</name>
</gene>
<dbReference type="InterPro" id="IPR042094">
    <property type="entry name" value="T2SS_GspF_sf"/>
</dbReference>
<evidence type="ECO:0000313" key="9">
    <source>
        <dbReference type="EMBL" id="SKB00702.1"/>
    </source>
</evidence>
<feature type="domain" description="Type II secretion system protein GspF" evidence="8">
    <location>
        <begin position="278"/>
        <end position="399"/>
    </location>
</feature>
<dbReference type="Pfam" id="PF00482">
    <property type="entry name" value="T2SSF"/>
    <property type="match status" value="2"/>
</dbReference>
<evidence type="ECO:0000259" key="8">
    <source>
        <dbReference type="Pfam" id="PF00482"/>
    </source>
</evidence>